<feature type="chain" id="PRO_5042096533" evidence="3">
    <location>
        <begin position="29"/>
        <end position="952"/>
    </location>
</feature>
<organism evidence="5 6">
    <name type="scientific">Frankliniella fusca</name>
    <dbReference type="NCBI Taxonomy" id="407009"/>
    <lineage>
        <taxon>Eukaryota</taxon>
        <taxon>Metazoa</taxon>
        <taxon>Ecdysozoa</taxon>
        <taxon>Arthropoda</taxon>
        <taxon>Hexapoda</taxon>
        <taxon>Insecta</taxon>
        <taxon>Pterygota</taxon>
        <taxon>Neoptera</taxon>
        <taxon>Paraneoptera</taxon>
        <taxon>Thysanoptera</taxon>
        <taxon>Terebrantia</taxon>
        <taxon>Thripoidea</taxon>
        <taxon>Thripidae</taxon>
        <taxon>Frankliniella</taxon>
    </lineage>
</organism>
<dbReference type="EMBL" id="JAHWGI010000299">
    <property type="protein sequence ID" value="KAK3912706.1"/>
    <property type="molecule type" value="Genomic_DNA"/>
</dbReference>
<evidence type="ECO:0000259" key="4">
    <source>
        <dbReference type="SMART" id="SM00409"/>
    </source>
</evidence>
<evidence type="ECO:0000256" key="3">
    <source>
        <dbReference type="SAM" id="SignalP"/>
    </source>
</evidence>
<keyword evidence="2" id="KW-1133">Transmembrane helix</keyword>
<proteinExistence type="predicted"/>
<evidence type="ECO:0000313" key="5">
    <source>
        <dbReference type="EMBL" id="KAK3912706.1"/>
    </source>
</evidence>
<feature type="domain" description="Immunoglobulin" evidence="4">
    <location>
        <begin position="696"/>
        <end position="805"/>
    </location>
</feature>
<reference evidence="5" key="2">
    <citation type="journal article" date="2023" name="BMC Genomics">
        <title>Pest status, molecular evolution, and epigenetic factors derived from the genome assembly of Frankliniella fusca, a thysanopteran phytovirus vector.</title>
        <authorList>
            <person name="Catto M.A."/>
            <person name="Labadie P.E."/>
            <person name="Jacobson A.L."/>
            <person name="Kennedy G.G."/>
            <person name="Srinivasan R."/>
            <person name="Hunt B.G."/>
        </authorList>
    </citation>
    <scope>NUCLEOTIDE SEQUENCE</scope>
    <source>
        <strain evidence="5">PL_HMW_Pooled</strain>
    </source>
</reference>
<accession>A0AAE1H1R6</accession>
<feature type="compositionally biased region" description="Low complexity" evidence="1">
    <location>
        <begin position="898"/>
        <end position="909"/>
    </location>
</feature>
<keyword evidence="3" id="KW-0732">Signal</keyword>
<gene>
    <name evidence="5" type="ORF">KUF71_022294</name>
</gene>
<keyword evidence="2" id="KW-0812">Transmembrane</keyword>
<keyword evidence="6" id="KW-1185">Reference proteome</keyword>
<dbReference type="SUPFAM" id="SSF48726">
    <property type="entry name" value="Immunoglobulin"/>
    <property type="match status" value="1"/>
</dbReference>
<reference evidence="5" key="1">
    <citation type="submission" date="2021-07" db="EMBL/GenBank/DDBJ databases">
        <authorList>
            <person name="Catto M.A."/>
            <person name="Jacobson A."/>
            <person name="Kennedy G."/>
            <person name="Labadie P."/>
            <person name="Hunt B.G."/>
            <person name="Srinivasan R."/>
        </authorList>
    </citation>
    <scope>NUCLEOTIDE SEQUENCE</scope>
    <source>
        <strain evidence="5">PL_HMW_Pooled</strain>
        <tissue evidence="5">Head</tissue>
    </source>
</reference>
<keyword evidence="2" id="KW-0472">Membrane</keyword>
<comment type="caution">
    <text evidence="5">The sequence shown here is derived from an EMBL/GenBank/DDBJ whole genome shotgun (WGS) entry which is preliminary data.</text>
</comment>
<sequence>MEPLGTRTPGPGRVPLLVLLGMSVVLLAARHCGGAAVPVPGDSFVVPNETVAYVKGRLELSLTAAHPAGAAASSLALSGCFLPPEPAPSTAGVLQLLGSYAEGLCGVRVQPVAQGHSGTWALRAEFKDFPNYTTSATAEVTVKDFSDVILPDKPSLTEGGEGFALGMQLMDGGLTLSDCVVTPPGGSGVALAPAAPAGRLQYDSGEAGAGLAQGRCAVRVEGVQVRDHGQWILEATVAATGVVRRAATLVHVYELPVFVSPSSVTAELGETAVMKLVFASGRATATRWTGCQVLTPGGALLQLSGSGPRKDAQAVQSDGVVRLAGEEGAECGVQVGPLTGEQADAGGRKWTIVGELDGAERAAAARLFVKVPYKPTGVVSDPLPLGTRNLELRCGPAGAVSCELRDPGGALAASFAGPCVHKLERTRTSHNGTWTCSALLPGYSEPVEDTFVLSLVEPVRVLTAVTARAEDGGVVLQCRLAGARACPSALAYCRLDSPTGERHLLKEGVRVPAERRVWYAGAGLGRCDCSAAIRGPLLPSDLGVWRCLLGAPGSPVPRGALITLTGAAAGTRGARAAADADAGLVAVRNPPDGVVAPGGAATVGCRAPRPLSYCWLRTPRGELLAVSASGGGGGLPYHGLGLEVGECGVRIPSAVPANHSGTWRCGVGTEGNGGVNFDQEVPVDIVVSATQFVPLAANVSSGPGHAATLGCRSILSDALQYCRFRRPDGVSVHLADAGVSTAGQAGSGSGSGSRYRFLDGDGRGLAEGFCRLAISSVAEEDYGQWTCAARFAGDAVGRERTASVMLESDGLASAGLVGGVAAAAVLLLAAASFVGYRRCRPRLGLRRSPSMSPSETSDTPISPGSPLASVVGSRNTRASARLAAAALPSTRLPARLRGAGAGAGARAAGETIALEALPRPRPRNSPAAAAPEDSSGSEDHVDAFPASNRKRQ</sequence>
<dbReference type="InterPro" id="IPR003599">
    <property type="entry name" value="Ig_sub"/>
</dbReference>
<evidence type="ECO:0000313" key="6">
    <source>
        <dbReference type="Proteomes" id="UP001219518"/>
    </source>
</evidence>
<feature type="signal peptide" evidence="3">
    <location>
        <begin position="1"/>
        <end position="28"/>
    </location>
</feature>
<dbReference type="InterPro" id="IPR036179">
    <property type="entry name" value="Ig-like_dom_sf"/>
</dbReference>
<name>A0AAE1H1R6_9NEOP</name>
<evidence type="ECO:0000256" key="1">
    <source>
        <dbReference type="SAM" id="MobiDB-lite"/>
    </source>
</evidence>
<feature type="region of interest" description="Disordered" evidence="1">
    <location>
        <begin position="844"/>
        <end position="873"/>
    </location>
</feature>
<protein>
    <submittedName>
        <fullName evidence="5">Fasciclin-3</fullName>
    </submittedName>
</protein>
<dbReference type="SMART" id="SM00409">
    <property type="entry name" value="IG"/>
    <property type="match status" value="3"/>
</dbReference>
<feature type="domain" description="Immunoglobulin" evidence="4">
    <location>
        <begin position="47"/>
        <end position="143"/>
    </location>
</feature>
<feature type="domain" description="Immunoglobulin" evidence="4">
    <location>
        <begin position="590"/>
        <end position="688"/>
    </location>
</feature>
<feature type="transmembrane region" description="Helical" evidence="2">
    <location>
        <begin position="811"/>
        <end position="836"/>
    </location>
</feature>
<dbReference type="AlphaFoldDB" id="A0AAE1H1R6"/>
<dbReference type="Proteomes" id="UP001219518">
    <property type="component" value="Unassembled WGS sequence"/>
</dbReference>
<feature type="region of interest" description="Disordered" evidence="1">
    <location>
        <begin position="898"/>
        <end position="952"/>
    </location>
</feature>
<evidence type="ECO:0000256" key="2">
    <source>
        <dbReference type="SAM" id="Phobius"/>
    </source>
</evidence>